<sequence>MASRTRGWTAAWLVASLAGHIGALVAVWWVFVRTARGQFADTVALAGNTIGRARVEHLVTQVLDVISVLSLLVATALIGFIALARRRVVLAGVAVLLVVGSNVTTQFLKYVAIHRPDLGVENANISVNSMPSGHTTVAASVAVALVLVVPPRLRGLAAVLGAGYAALTGVATLSAGWHRPSDAVAALIVVGGWAAGAGLLLVLTRRDDPSPRDAHPYTVVLLAGTGLALLAVAAMALWVSDQSFGTGVLELSRRRLFAAYAGGAVGIAGTAALMMALVLSTVHEVVPSRGARARRPPDALVKPS</sequence>
<dbReference type="RefSeq" id="WP_245941148.1">
    <property type="nucleotide sequence ID" value="NZ_QTUC01000001.1"/>
</dbReference>
<feature type="transmembrane region" description="Helical" evidence="1">
    <location>
        <begin position="132"/>
        <end position="149"/>
    </location>
</feature>
<gene>
    <name evidence="3" type="ORF">DFJ64_3039</name>
</gene>
<feature type="transmembrane region" description="Helical" evidence="1">
    <location>
        <begin position="12"/>
        <end position="31"/>
    </location>
</feature>
<evidence type="ECO:0000313" key="3">
    <source>
        <dbReference type="EMBL" id="REF37595.1"/>
    </source>
</evidence>
<dbReference type="InterPro" id="IPR036938">
    <property type="entry name" value="PAP2/HPO_sf"/>
</dbReference>
<keyword evidence="1" id="KW-0812">Transmembrane</keyword>
<dbReference type="InterPro" id="IPR000326">
    <property type="entry name" value="PAP2/HPO"/>
</dbReference>
<reference evidence="3 4" key="1">
    <citation type="submission" date="2018-08" db="EMBL/GenBank/DDBJ databases">
        <title>Sequencing the genomes of 1000 actinobacteria strains.</title>
        <authorList>
            <person name="Klenk H.-P."/>
        </authorList>
    </citation>
    <scope>NUCLEOTIDE SEQUENCE [LARGE SCALE GENOMIC DNA]</scope>
    <source>
        <strain evidence="3 4">DSM 22891</strain>
    </source>
</reference>
<name>A0A3D9VEN3_THECX</name>
<dbReference type="AlphaFoldDB" id="A0A3D9VEN3"/>
<feature type="domain" description="Phosphatidic acid phosphatase type 2/haloperoxidase" evidence="2">
    <location>
        <begin position="91"/>
        <end position="198"/>
    </location>
</feature>
<dbReference type="SUPFAM" id="SSF48317">
    <property type="entry name" value="Acid phosphatase/Vanadium-dependent haloperoxidase"/>
    <property type="match status" value="1"/>
</dbReference>
<feature type="transmembrane region" description="Helical" evidence="1">
    <location>
        <begin position="90"/>
        <end position="112"/>
    </location>
</feature>
<organism evidence="3 4">
    <name type="scientific">Thermasporomyces composti</name>
    <dbReference type="NCBI Taxonomy" id="696763"/>
    <lineage>
        <taxon>Bacteria</taxon>
        <taxon>Bacillati</taxon>
        <taxon>Actinomycetota</taxon>
        <taxon>Actinomycetes</taxon>
        <taxon>Propionibacteriales</taxon>
        <taxon>Nocardioidaceae</taxon>
        <taxon>Thermasporomyces</taxon>
    </lineage>
</organism>
<evidence type="ECO:0000259" key="2">
    <source>
        <dbReference type="SMART" id="SM00014"/>
    </source>
</evidence>
<dbReference type="Proteomes" id="UP000256485">
    <property type="component" value="Unassembled WGS sequence"/>
</dbReference>
<feature type="transmembrane region" description="Helical" evidence="1">
    <location>
        <begin position="183"/>
        <end position="204"/>
    </location>
</feature>
<feature type="transmembrane region" description="Helical" evidence="1">
    <location>
        <begin position="216"/>
        <end position="239"/>
    </location>
</feature>
<proteinExistence type="predicted"/>
<dbReference type="EMBL" id="QTUC01000001">
    <property type="protein sequence ID" value="REF37595.1"/>
    <property type="molecule type" value="Genomic_DNA"/>
</dbReference>
<feature type="transmembrane region" description="Helical" evidence="1">
    <location>
        <begin position="156"/>
        <end position="177"/>
    </location>
</feature>
<feature type="transmembrane region" description="Helical" evidence="1">
    <location>
        <begin position="259"/>
        <end position="282"/>
    </location>
</feature>
<comment type="caution">
    <text evidence="3">The sequence shown here is derived from an EMBL/GenBank/DDBJ whole genome shotgun (WGS) entry which is preliminary data.</text>
</comment>
<dbReference type="Pfam" id="PF01569">
    <property type="entry name" value="PAP2"/>
    <property type="match status" value="1"/>
</dbReference>
<dbReference type="SMART" id="SM00014">
    <property type="entry name" value="acidPPc"/>
    <property type="match status" value="1"/>
</dbReference>
<accession>A0A3D9VEN3</accession>
<keyword evidence="1" id="KW-0472">Membrane</keyword>
<protein>
    <submittedName>
        <fullName evidence="3">PAP2 superfamily protein</fullName>
    </submittedName>
</protein>
<evidence type="ECO:0000313" key="4">
    <source>
        <dbReference type="Proteomes" id="UP000256485"/>
    </source>
</evidence>
<feature type="transmembrane region" description="Helical" evidence="1">
    <location>
        <begin position="65"/>
        <end position="83"/>
    </location>
</feature>
<keyword evidence="4" id="KW-1185">Reference proteome</keyword>
<dbReference type="Gene3D" id="1.20.144.10">
    <property type="entry name" value="Phosphatidic acid phosphatase type 2/haloperoxidase"/>
    <property type="match status" value="1"/>
</dbReference>
<evidence type="ECO:0000256" key="1">
    <source>
        <dbReference type="SAM" id="Phobius"/>
    </source>
</evidence>
<keyword evidence="1" id="KW-1133">Transmembrane helix</keyword>